<gene>
    <name evidence="2" type="ORF">LCGC14_2100560</name>
</gene>
<evidence type="ECO:0000256" key="1">
    <source>
        <dbReference type="SAM" id="Phobius"/>
    </source>
</evidence>
<dbReference type="EMBL" id="LAZR01025764">
    <property type="protein sequence ID" value="KKL70874.1"/>
    <property type="molecule type" value="Genomic_DNA"/>
</dbReference>
<keyword evidence="1" id="KW-1133">Transmembrane helix</keyword>
<evidence type="ECO:0000313" key="2">
    <source>
        <dbReference type="EMBL" id="KKL70874.1"/>
    </source>
</evidence>
<reference evidence="2" key="1">
    <citation type="journal article" date="2015" name="Nature">
        <title>Complex archaea that bridge the gap between prokaryotes and eukaryotes.</title>
        <authorList>
            <person name="Spang A."/>
            <person name="Saw J.H."/>
            <person name="Jorgensen S.L."/>
            <person name="Zaremba-Niedzwiedzka K."/>
            <person name="Martijn J."/>
            <person name="Lind A.E."/>
            <person name="van Eijk R."/>
            <person name="Schleper C."/>
            <person name="Guy L."/>
            <person name="Ettema T.J."/>
        </authorList>
    </citation>
    <scope>NUCLEOTIDE SEQUENCE</scope>
</reference>
<name>A0A0F9EA83_9ZZZZ</name>
<organism evidence="2">
    <name type="scientific">marine sediment metagenome</name>
    <dbReference type="NCBI Taxonomy" id="412755"/>
    <lineage>
        <taxon>unclassified sequences</taxon>
        <taxon>metagenomes</taxon>
        <taxon>ecological metagenomes</taxon>
    </lineage>
</organism>
<proteinExistence type="predicted"/>
<protein>
    <submittedName>
        <fullName evidence="2">Uncharacterized protein</fullName>
    </submittedName>
</protein>
<dbReference type="AlphaFoldDB" id="A0A0F9EA83"/>
<feature type="transmembrane region" description="Helical" evidence="1">
    <location>
        <begin position="34"/>
        <end position="59"/>
    </location>
</feature>
<feature type="transmembrane region" description="Helical" evidence="1">
    <location>
        <begin position="79"/>
        <end position="97"/>
    </location>
</feature>
<accession>A0A0F9EA83</accession>
<sequence>MKYRWVKWHDDKWLSRQGSILPWDKAEHAIVSAILAYFATLLLPLLAGCLLVLFIGSLWELKDSIMPWEKYGFWGGDGFSWKDLIADFVGILIIFIIKF</sequence>
<keyword evidence="1" id="KW-0472">Membrane</keyword>
<comment type="caution">
    <text evidence="2">The sequence shown here is derived from an EMBL/GenBank/DDBJ whole genome shotgun (WGS) entry which is preliminary data.</text>
</comment>
<keyword evidence="1" id="KW-0812">Transmembrane</keyword>